<evidence type="ECO:0000313" key="2">
    <source>
        <dbReference type="Proteomes" id="UP000005510"/>
    </source>
</evidence>
<sequence length="41" mass="4682">MYFGSDVALMRKIADYLTKKRGKYGQKDTQNIGENNGKITK</sequence>
<comment type="caution">
    <text evidence="1">The sequence shown here is derived from an EMBL/GenBank/DDBJ whole genome shotgun (WGS) entry which is preliminary data.</text>
</comment>
<reference evidence="1 2" key="2">
    <citation type="submission" date="2008-10" db="EMBL/GenBank/DDBJ databases">
        <authorList>
            <person name="Fulton L."/>
            <person name="Clifton S."/>
            <person name="Fulton B."/>
            <person name="Xu J."/>
            <person name="Minx P."/>
            <person name="Pepin K.H."/>
            <person name="Johnson M."/>
            <person name="Bhonagiri V."/>
            <person name="Nash W.E."/>
            <person name="Mardis E.R."/>
            <person name="Wilson R.K."/>
        </authorList>
    </citation>
    <scope>NUCLEOTIDE SEQUENCE [LARGE SCALE GENOMIC DNA]</scope>
    <source>
        <strain evidence="1 2">DSM 18315</strain>
    </source>
</reference>
<dbReference type="EMBL" id="ABYH01000106">
    <property type="protein sequence ID" value="EEC97328.1"/>
    <property type="molecule type" value="Genomic_DNA"/>
</dbReference>
<gene>
    <name evidence="1" type="ORF">PRABACTJOHN_01273</name>
</gene>
<reference evidence="1 2" key="1">
    <citation type="submission" date="2008-10" db="EMBL/GenBank/DDBJ databases">
        <title>Draft genome sequence of Parabacteroides johnsonii (DSM 18315).</title>
        <authorList>
            <person name="Sudarsanam P."/>
            <person name="Ley R."/>
            <person name="Guruge J."/>
            <person name="Turnbaugh P.J."/>
            <person name="Mahowald M."/>
            <person name="Liep D."/>
            <person name="Gordon J."/>
        </authorList>
    </citation>
    <scope>NUCLEOTIDE SEQUENCE [LARGE SCALE GENOMIC DNA]</scope>
    <source>
        <strain evidence="1 2">DSM 18315</strain>
    </source>
</reference>
<dbReference type="HOGENOM" id="CLU_3273980_0_0_10"/>
<dbReference type="Proteomes" id="UP000005510">
    <property type="component" value="Unassembled WGS sequence"/>
</dbReference>
<protein>
    <submittedName>
        <fullName evidence="1">Uncharacterized protein</fullName>
    </submittedName>
</protein>
<accession>B7B8C3</accession>
<proteinExistence type="predicted"/>
<dbReference type="AlphaFoldDB" id="B7B8C3"/>
<evidence type="ECO:0000313" key="1">
    <source>
        <dbReference type="EMBL" id="EEC97328.1"/>
    </source>
</evidence>
<name>B7B8C3_9BACT</name>
<organism evidence="1 2">
    <name type="scientific">Parabacteroides johnsonii DSM 18315</name>
    <dbReference type="NCBI Taxonomy" id="537006"/>
    <lineage>
        <taxon>Bacteria</taxon>
        <taxon>Pseudomonadati</taxon>
        <taxon>Bacteroidota</taxon>
        <taxon>Bacteroidia</taxon>
        <taxon>Bacteroidales</taxon>
        <taxon>Tannerellaceae</taxon>
        <taxon>Parabacteroides</taxon>
    </lineage>
</organism>